<dbReference type="PANTHER" id="PTHR31907">
    <property type="entry name" value="MLP-LIKE PROTEIN 423"/>
    <property type="match status" value="1"/>
</dbReference>
<evidence type="ECO:0000313" key="3">
    <source>
        <dbReference type="Proteomes" id="UP001627284"/>
    </source>
</evidence>
<dbReference type="Gene3D" id="3.30.530.20">
    <property type="match status" value="1"/>
</dbReference>
<dbReference type="EMBL" id="JBJKTR010000016">
    <property type="protein sequence ID" value="KAL3338533.1"/>
    <property type="molecule type" value="Genomic_DNA"/>
</dbReference>
<name>A0ABD2S4J6_9SOLN</name>
<reference evidence="2 3" key="1">
    <citation type="submission" date="2024-05" db="EMBL/GenBank/DDBJ databases">
        <title>De novo assembly of an allotetraploid wild potato.</title>
        <authorList>
            <person name="Hosaka A.J."/>
        </authorList>
    </citation>
    <scope>NUCLEOTIDE SEQUENCE [LARGE SCALE GENOMIC DNA]</scope>
    <source>
        <tissue evidence="2">Young leaves</tissue>
    </source>
</reference>
<sequence>FIFTTYNCYFEKEENMGLKGKLTVAMEAKCGGHSIHNIIHTNTHHVPTISRVINEFEIHEGETIKIGSVVSWNYNDAGQKKFMKQVVEAIDPHQKLSRWKIIEGDVLDIYSSFTIVTCFEPQWSIWTIEYEKKTEDTPEPLTQLGLLIDMSKDIESHLLKN</sequence>
<protein>
    <recommendedName>
        <fullName evidence="1">Bet v I/Major latex protein domain-containing protein</fullName>
    </recommendedName>
</protein>
<gene>
    <name evidence="2" type="ORF">AABB24_027586</name>
</gene>
<dbReference type="Proteomes" id="UP001627284">
    <property type="component" value="Unassembled WGS sequence"/>
</dbReference>
<accession>A0ABD2S4J6</accession>
<evidence type="ECO:0000259" key="1">
    <source>
        <dbReference type="SMART" id="SM01037"/>
    </source>
</evidence>
<feature type="non-terminal residue" evidence="2">
    <location>
        <position position="1"/>
    </location>
</feature>
<dbReference type="InterPro" id="IPR000916">
    <property type="entry name" value="Bet_v_I/MLP"/>
</dbReference>
<dbReference type="InterPro" id="IPR023393">
    <property type="entry name" value="START-like_dom_sf"/>
</dbReference>
<proteinExistence type="predicted"/>
<evidence type="ECO:0000313" key="2">
    <source>
        <dbReference type="EMBL" id="KAL3338533.1"/>
    </source>
</evidence>
<comment type="caution">
    <text evidence="2">The sequence shown here is derived from an EMBL/GenBank/DDBJ whole genome shotgun (WGS) entry which is preliminary data.</text>
</comment>
<dbReference type="InterPro" id="IPR051761">
    <property type="entry name" value="MLP-like_ligand-binding"/>
</dbReference>
<dbReference type="SUPFAM" id="SSF55961">
    <property type="entry name" value="Bet v1-like"/>
    <property type="match status" value="1"/>
</dbReference>
<dbReference type="Pfam" id="PF00407">
    <property type="entry name" value="Bet_v_1"/>
    <property type="match status" value="1"/>
</dbReference>
<dbReference type="SMART" id="SM01037">
    <property type="entry name" value="Bet_v_1"/>
    <property type="match status" value="1"/>
</dbReference>
<dbReference type="AlphaFoldDB" id="A0ABD2S4J6"/>
<feature type="domain" description="Bet v I/Major latex protein" evidence="1">
    <location>
        <begin position="17"/>
        <end position="161"/>
    </location>
</feature>
<keyword evidence="3" id="KW-1185">Reference proteome</keyword>
<organism evidence="2 3">
    <name type="scientific">Solanum stoloniferum</name>
    <dbReference type="NCBI Taxonomy" id="62892"/>
    <lineage>
        <taxon>Eukaryota</taxon>
        <taxon>Viridiplantae</taxon>
        <taxon>Streptophyta</taxon>
        <taxon>Embryophyta</taxon>
        <taxon>Tracheophyta</taxon>
        <taxon>Spermatophyta</taxon>
        <taxon>Magnoliopsida</taxon>
        <taxon>eudicotyledons</taxon>
        <taxon>Gunneridae</taxon>
        <taxon>Pentapetalae</taxon>
        <taxon>asterids</taxon>
        <taxon>lamiids</taxon>
        <taxon>Solanales</taxon>
        <taxon>Solanaceae</taxon>
        <taxon>Solanoideae</taxon>
        <taxon>Solaneae</taxon>
        <taxon>Solanum</taxon>
    </lineage>
</organism>